<feature type="transmembrane region" description="Helical" evidence="9">
    <location>
        <begin position="16"/>
        <end position="37"/>
    </location>
</feature>
<evidence type="ECO:0000256" key="8">
    <source>
        <dbReference type="RuleBase" id="RU004057"/>
    </source>
</evidence>
<name>A0A1E5IFY6_ENDTX</name>
<keyword evidence="5 8" id="KW-0653">Protein transport</keyword>
<feature type="transmembrane region" description="Helical" evidence="9">
    <location>
        <begin position="161"/>
        <end position="182"/>
    </location>
</feature>
<sequence length="212" mass="23030">MFEGKSFIDILNMGGWVLFVLLGASTLSVTIICFKLVEFWIKSKTIRSQFVCKVMEKIKKDKLDEAVGFCDTVNSPMSPVAKAGIVAFKENERNIGGAMEREIMIQTVKLERFTTILGTLGSIAVYIGLFGTVLGIIRAFHDISKMASGGISVVIAGVSEALVATAAGLFVAIPAVIAYNFFTKLIDKFIVDMEYCSSAVADTLKGKTGKWF</sequence>
<dbReference type="GO" id="GO:0017038">
    <property type="term" value="P:protein import"/>
    <property type="evidence" value="ECO:0007669"/>
    <property type="project" value="TreeGrafter"/>
</dbReference>
<dbReference type="InterPro" id="IPR050790">
    <property type="entry name" value="ExbB/TolQ_transport"/>
</dbReference>
<protein>
    <recommendedName>
        <fullName evidence="10">MotA/TolQ/ExbB proton channel domain-containing protein</fullName>
    </recommendedName>
</protein>
<evidence type="ECO:0000256" key="4">
    <source>
        <dbReference type="ARBA" id="ARBA00022692"/>
    </source>
</evidence>
<feature type="domain" description="MotA/TolQ/ExbB proton channel" evidence="10">
    <location>
        <begin position="74"/>
        <end position="194"/>
    </location>
</feature>
<dbReference type="Proteomes" id="UP000095237">
    <property type="component" value="Unassembled WGS sequence"/>
</dbReference>
<dbReference type="PANTHER" id="PTHR30625">
    <property type="entry name" value="PROTEIN TOLQ"/>
    <property type="match status" value="1"/>
</dbReference>
<keyword evidence="3" id="KW-1003">Cell membrane</keyword>
<dbReference type="AlphaFoldDB" id="A0A1E5IFY6"/>
<keyword evidence="12" id="KW-1185">Reference proteome</keyword>
<keyword evidence="4 9" id="KW-0812">Transmembrane</keyword>
<evidence type="ECO:0000259" key="10">
    <source>
        <dbReference type="Pfam" id="PF01618"/>
    </source>
</evidence>
<comment type="caution">
    <text evidence="11">The sequence shown here is derived from an EMBL/GenBank/DDBJ whole genome shotgun (WGS) entry which is preliminary data.</text>
</comment>
<dbReference type="EMBL" id="LNVX01000772">
    <property type="protein sequence ID" value="OEG69295.1"/>
    <property type="molecule type" value="Genomic_DNA"/>
</dbReference>
<comment type="subcellular location">
    <subcellularLocation>
        <location evidence="1">Cell membrane</location>
        <topology evidence="1">Multi-pass membrane protein</topology>
    </subcellularLocation>
    <subcellularLocation>
        <location evidence="8">Membrane</location>
        <topology evidence="8">Multi-pass membrane protein</topology>
    </subcellularLocation>
</comment>
<evidence type="ECO:0000256" key="2">
    <source>
        <dbReference type="ARBA" id="ARBA00022448"/>
    </source>
</evidence>
<dbReference type="InterPro" id="IPR002898">
    <property type="entry name" value="MotA_ExbB_proton_chnl"/>
</dbReference>
<evidence type="ECO:0000313" key="12">
    <source>
        <dbReference type="Proteomes" id="UP000095237"/>
    </source>
</evidence>
<keyword evidence="2 8" id="KW-0813">Transport</keyword>
<evidence type="ECO:0000256" key="6">
    <source>
        <dbReference type="ARBA" id="ARBA00022989"/>
    </source>
</evidence>
<gene>
    <name evidence="11" type="ORF">ATZ36_10310</name>
</gene>
<reference evidence="11 12" key="1">
    <citation type="submission" date="2015-11" db="EMBL/GenBank/DDBJ databases">
        <title>Evidence for parallel genomic evolution in an endosymbiosis of termite gut flagellates.</title>
        <authorList>
            <person name="Zheng H."/>
        </authorList>
    </citation>
    <scope>NUCLEOTIDE SEQUENCE [LARGE SCALE GENOMIC DNA]</scope>
    <source>
        <strain evidence="11 12">CET450</strain>
    </source>
</reference>
<proteinExistence type="inferred from homology"/>
<keyword evidence="7 9" id="KW-0472">Membrane</keyword>
<evidence type="ECO:0000256" key="7">
    <source>
        <dbReference type="ARBA" id="ARBA00023136"/>
    </source>
</evidence>
<dbReference type="Pfam" id="PF01618">
    <property type="entry name" value="MotA_ExbB"/>
    <property type="match status" value="1"/>
</dbReference>
<dbReference type="GO" id="GO:0005886">
    <property type="term" value="C:plasma membrane"/>
    <property type="evidence" value="ECO:0007669"/>
    <property type="project" value="UniProtKB-SubCell"/>
</dbReference>
<comment type="similarity">
    <text evidence="8">Belongs to the exbB/tolQ family.</text>
</comment>
<evidence type="ECO:0000313" key="11">
    <source>
        <dbReference type="EMBL" id="OEG69295.1"/>
    </source>
</evidence>
<evidence type="ECO:0000256" key="9">
    <source>
        <dbReference type="SAM" id="Phobius"/>
    </source>
</evidence>
<organism evidence="11 12">
    <name type="scientific">Endomicrobium trichonymphae</name>
    <dbReference type="NCBI Taxonomy" id="1408204"/>
    <lineage>
        <taxon>Bacteria</taxon>
        <taxon>Pseudomonadati</taxon>
        <taxon>Elusimicrobiota</taxon>
        <taxon>Endomicrobiia</taxon>
        <taxon>Endomicrobiales</taxon>
        <taxon>Endomicrobiaceae</taxon>
        <taxon>Candidatus Endomicrobiellum</taxon>
    </lineage>
</organism>
<evidence type="ECO:0000256" key="1">
    <source>
        <dbReference type="ARBA" id="ARBA00004651"/>
    </source>
</evidence>
<evidence type="ECO:0000256" key="5">
    <source>
        <dbReference type="ARBA" id="ARBA00022927"/>
    </source>
</evidence>
<evidence type="ECO:0000256" key="3">
    <source>
        <dbReference type="ARBA" id="ARBA00022475"/>
    </source>
</evidence>
<feature type="transmembrane region" description="Helical" evidence="9">
    <location>
        <begin position="113"/>
        <end position="141"/>
    </location>
</feature>
<dbReference type="PANTHER" id="PTHR30625:SF15">
    <property type="entry name" value="BIOPOLYMER TRANSPORT PROTEIN EXBB"/>
    <property type="match status" value="1"/>
</dbReference>
<accession>A0A1E5IFY6</accession>
<keyword evidence="6 9" id="KW-1133">Transmembrane helix</keyword>